<dbReference type="InterPro" id="IPR043128">
    <property type="entry name" value="Rev_trsase/Diguanyl_cyclase"/>
</dbReference>
<dbReference type="CDD" id="cd01948">
    <property type="entry name" value="EAL"/>
    <property type="match status" value="1"/>
</dbReference>
<dbReference type="InterPro" id="IPR001633">
    <property type="entry name" value="EAL_dom"/>
</dbReference>
<sequence length="622" mass="72932">MKDLLSNLSEFDVLFVSSKLLNEKLNQELLKLNINNTPIVYITEDFKKEPVFIQTTALDYIVSSCVEDELLMKVKKYNTLFNKYEQIGSFATSVMDSNMLPLFLVKNEKIFYANAMLLKVLKYKTLEELQAANLDEIFCHNFHYHCQEKNNQWFQKSLENENTRVYTLNKNKEHTHEVKTSYLEEFDTYVVNLNDITKEIEHEQRVKTILYTDALTQQENRSKLIHDLRYGEEEINSICLIDINSFKEINDFYGHKTGDQILIQVTELILDKLKNIKHMKLYKLPADIYCVTNLKANKKEFTTLIASLIEAIDKHVFVIDQYEIDVRVTSGISYSLKTNKLITADLALQAAKKDHKDYLVFFDELDNIEEYKNNMIWTKKLKTAIAKDNIIVYYQPLINNQTMKVEKYECLVRMIDEDSIISPFFFLDISKKSNQYHKITRSVIRKSCKEFENLNFEFSINISYEDIEEPSFLGFIKETFQLYDVANRVVFEILEDEGIKNYKTLTDFILEVKKMGCKVAIDDFGTGYSNFEHLLKMNIDYLKIDASLVKNIVHDENSYKVTKTIIEFAKNLNLKTIAEYVENHEIFEVVRDLGADYSQGYYFSAPLESPTLSCFKNKDKND</sequence>
<dbReference type="Gene3D" id="3.30.70.270">
    <property type="match status" value="1"/>
</dbReference>
<reference evidence="3 4" key="1">
    <citation type="submission" date="2017-10" db="EMBL/GenBank/DDBJ databases">
        <title>Genomics of the genus Arcobacter.</title>
        <authorList>
            <person name="Perez-Cataluna A."/>
            <person name="Figueras M.J."/>
        </authorList>
    </citation>
    <scope>NUCLEOTIDE SEQUENCE [LARGE SCALE GENOMIC DNA]</scope>
    <source>
        <strain evidence="3 4">CECT 8987</strain>
    </source>
</reference>
<dbReference type="Pfam" id="PF00563">
    <property type="entry name" value="EAL"/>
    <property type="match status" value="1"/>
</dbReference>
<dbReference type="CDD" id="cd01949">
    <property type="entry name" value="GGDEF"/>
    <property type="match status" value="1"/>
</dbReference>
<name>A0A4Q0XTC2_9BACT</name>
<dbReference type="SMART" id="SM00052">
    <property type="entry name" value="EAL"/>
    <property type="match status" value="1"/>
</dbReference>
<evidence type="ECO:0000313" key="4">
    <source>
        <dbReference type="Proteomes" id="UP000290657"/>
    </source>
</evidence>
<dbReference type="OrthoDB" id="9790732at2"/>
<dbReference type="Gene3D" id="3.20.20.450">
    <property type="entry name" value="EAL domain"/>
    <property type="match status" value="1"/>
</dbReference>
<dbReference type="PROSITE" id="PS50887">
    <property type="entry name" value="GGDEF"/>
    <property type="match status" value="1"/>
</dbReference>
<gene>
    <name evidence="3" type="ORF">CRV04_04505</name>
</gene>
<accession>A0A4Q0XTC2</accession>
<proteinExistence type="predicted"/>
<dbReference type="PANTHER" id="PTHR33121">
    <property type="entry name" value="CYCLIC DI-GMP PHOSPHODIESTERASE PDEF"/>
    <property type="match status" value="1"/>
</dbReference>
<dbReference type="SUPFAM" id="SSF141868">
    <property type="entry name" value="EAL domain-like"/>
    <property type="match status" value="1"/>
</dbReference>
<dbReference type="InterPro" id="IPR029787">
    <property type="entry name" value="Nucleotide_cyclase"/>
</dbReference>
<protein>
    <submittedName>
        <fullName evidence="3">GGDEF-domain containing protein</fullName>
    </submittedName>
</protein>
<evidence type="ECO:0000259" key="2">
    <source>
        <dbReference type="PROSITE" id="PS50887"/>
    </source>
</evidence>
<dbReference type="NCBIfam" id="TIGR00254">
    <property type="entry name" value="GGDEF"/>
    <property type="match status" value="1"/>
</dbReference>
<dbReference type="GO" id="GO:0071111">
    <property type="term" value="F:cyclic-guanylate-specific phosphodiesterase activity"/>
    <property type="evidence" value="ECO:0007669"/>
    <property type="project" value="InterPro"/>
</dbReference>
<keyword evidence="4" id="KW-1185">Reference proteome</keyword>
<evidence type="ECO:0000313" key="3">
    <source>
        <dbReference type="EMBL" id="RXJ60353.1"/>
    </source>
</evidence>
<dbReference type="EMBL" id="PDKN01000002">
    <property type="protein sequence ID" value="RXJ60353.1"/>
    <property type="molecule type" value="Genomic_DNA"/>
</dbReference>
<dbReference type="InterPro" id="IPR000160">
    <property type="entry name" value="GGDEF_dom"/>
</dbReference>
<dbReference type="InterPro" id="IPR035919">
    <property type="entry name" value="EAL_sf"/>
</dbReference>
<evidence type="ECO:0000259" key="1">
    <source>
        <dbReference type="PROSITE" id="PS50883"/>
    </source>
</evidence>
<organism evidence="3 4">
    <name type="scientific">Candidatus Marinarcus aquaticus</name>
    <dbReference type="NCBI Taxonomy" id="2044504"/>
    <lineage>
        <taxon>Bacteria</taxon>
        <taxon>Pseudomonadati</taxon>
        <taxon>Campylobacterota</taxon>
        <taxon>Epsilonproteobacteria</taxon>
        <taxon>Campylobacterales</taxon>
        <taxon>Arcobacteraceae</taxon>
        <taxon>Candidatus Marinarcus</taxon>
    </lineage>
</organism>
<comment type="caution">
    <text evidence="3">The sequence shown here is derived from an EMBL/GenBank/DDBJ whole genome shotgun (WGS) entry which is preliminary data.</text>
</comment>
<dbReference type="PANTHER" id="PTHR33121:SF71">
    <property type="entry name" value="OXYGEN SENSOR PROTEIN DOSP"/>
    <property type="match status" value="1"/>
</dbReference>
<dbReference type="AlphaFoldDB" id="A0A4Q0XTC2"/>
<dbReference type="PROSITE" id="PS50883">
    <property type="entry name" value="EAL"/>
    <property type="match status" value="1"/>
</dbReference>
<dbReference type="SMART" id="SM00267">
    <property type="entry name" value="GGDEF"/>
    <property type="match status" value="1"/>
</dbReference>
<dbReference type="SUPFAM" id="SSF55073">
    <property type="entry name" value="Nucleotide cyclase"/>
    <property type="match status" value="1"/>
</dbReference>
<dbReference type="Proteomes" id="UP000290657">
    <property type="component" value="Unassembled WGS sequence"/>
</dbReference>
<dbReference type="Pfam" id="PF00990">
    <property type="entry name" value="GGDEF"/>
    <property type="match status" value="1"/>
</dbReference>
<dbReference type="InterPro" id="IPR050706">
    <property type="entry name" value="Cyclic-di-GMP_PDE-like"/>
</dbReference>
<feature type="domain" description="GGDEF" evidence="2">
    <location>
        <begin position="234"/>
        <end position="364"/>
    </location>
</feature>
<feature type="domain" description="EAL" evidence="1">
    <location>
        <begin position="374"/>
        <end position="620"/>
    </location>
</feature>